<protein>
    <submittedName>
        <fullName evidence="1">Uncharacterized protein</fullName>
    </submittedName>
</protein>
<reference evidence="1" key="1">
    <citation type="journal article" date="2019" name="bioRxiv">
        <title>The Genome of the Zebra Mussel, Dreissena polymorpha: A Resource for Invasive Species Research.</title>
        <authorList>
            <person name="McCartney M.A."/>
            <person name="Auch B."/>
            <person name="Kono T."/>
            <person name="Mallez S."/>
            <person name="Zhang Y."/>
            <person name="Obille A."/>
            <person name="Becker A."/>
            <person name="Abrahante J.E."/>
            <person name="Garbe J."/>
            <person name="Badalamenti J.P."/>
            <person name="Herman A."/>
            <person name="Mangelson H."/>
            <person name="Liachko I."/>
            <person name="Sullivan S."/>
            <person name="Sone E.D."/>
            <person name="Koren S."/>
            <person name="Silverstein K.A.T."/>
            <person name="Beckman K.B."/>
            <person name="Gohl D.M."/>
        </authorList>
    </citation>
    <scope>NUCLEOTIDE SEQUENCE</scope>
    <source>
        <strain evidence="1">Duluth1</strain>
        <tissue evidence="1">Whole animal</tissue>
    </source>
</reference>
<accession>A0A9D4K797</accession>
<dbReference type="AlphaFoldDB" id="A0A9D4K797"/>
<reference evidence="1" key="2">
    <citation type="submission" date="2020-11" db="EMBL/GenBank/DDBJ databases">
        <authorList>
            <person name="McCartney M.A."/>
            <person name="Auch B."/>
            <person name="Kono T."/>
            <person name="Mallez S."/>
            <person name="Becker A."/>
            <person name="Gohl D.M."/>
            <person name="Silverstein K.A.T."/>
            <person name="Koren S."/>
            <person name="Bechman K.B."/>
            <person name="Herman A."/>
            <person name="Abrahante J.E."/>
            <person name="Garbe J."/>
        </authorList>
    </citation>
    <scope>NUCLEOTIDE SEQUENCE</scope>
    <source>
        <strain evidence="1">Duluth1</strain>
        <tissue evidence="1">Whole animal</tissue>
    </source>
</reference>
<dbReference type="Proteomes" id="UP000828390">
    <property type="component" value="Unassembled WGS sequence"/>
</dbReference>
<sequence length="62" mass="7002">MHRCHLTDCQEFHSGCTLVVGNADTWLSNKLFPPQSCRSRISEHTGQVHLPTDLHRCTNGMP</sequence>
<comment type="caution">
    <text evidence="1">The sequence shown here is derived from an EMBL/GenBank/DDBJ whole genome shotgun (WGS) entry which is preliminary data.</text>
</comment>
<gene>
    <name evidence="1" type="ORF">DPMN_107496</name>
</gene>
<proteinExistence type="predicted"/>
<evidence type="ECO:0000313" key="1">
    <source>
        <dbReference type="EMBL" id="KAH3834177.1"/>
    </source>
</evidence>
<evidence type="ECO:0000313" key="2">
    <source>
        <dbReference type="Proteomes" id="UP000828390"/>
    </source>
</evidence>
<dbReference type="EMBL" id="JAIWYP010000004">
    <property type="protein sequence ID" value="KAH3834177.1"/>
    <property type="molecule type" value="Genomic_DNA"/>
</dbReference>
<keyword evidence="2" id="KW-1185">Reference proteome</keyword>
<organism evidence="1 2">
    <name type="scientific">Dreissena polymorpha</name>
    <name type="common">Zebra mussel</name>
    <name type="synonym">Mytilus polymorpha</name>
    <dbReference type="NCBI Taxonomy" id="45954"/>
    <lineage>
        <taxon>Eukaryota</taxon>
        <taxon>Metazoa</taxon>
        <taxon>Spiralia</taxon>
        <taxon>Lophotrochozoa</taxon>
        <taxon>Mollusca</taxon>
        <taxon>Bivalvia</taxon>
        <taxon>Autobranchia</taxon>
        <taxon>Heteroconchia</taxon>
        <taxon>Euheterodonta</taxon>
        <taxon>Imparidentia</taxon>
        <taxon>Neoheterodontei</taxon>
        <taxon>Myida</taxon>
        <taxon>Dreissenoidea</taxon>
        <taxon>Dreissenidae</taxon>
        <taxon>Dreissena</taxon>
    </lineage>
</organism>
<name>A0A9D4K797_DREPO</name>